<proteinExistence type="predicted"/>
<accession>A0ACB8SYZ5</accession>
<sequence length="1562" mass="172831">MRFCCLGSEDSDSEDVPGVPSTGRLVYGGAKAVLALAEKVAEGPPLVKTVISPLIEILRIIDEVLDNKDNFGTTLSRLEGLQKSFEAPVESDPGEKTRRSLVNAKLGKVLDGVKGLQRQGLVPQVLNSADNKKRISDYIGEIRQIITEYQLALQQTDHGLLTGLVTDNQLSKLSPTPNAWYEALGARRDKINECLAGTRVDTISTLETWLAEDSDHPIFWLRGRAGMGKSTISMSVAQYARAEAKLAASFFCSRDNDGTRDIRRVFPTVAYQLCFRIQGYRELLNKELSDMSGAVQGAQSLDSQFSRLILEPLAHLDPKDTRPYVIVLDALDELEHNEILSPIIEVLLRHIPEFIRLGLKIFVTSRPVDSIQSAYSHSQNKEARKSIQVLDLADIPDPIVLGDIRTYVQAKLAKVAYHREAELADSGFPKEEEVEAIVKQAGTLFIFAFTVCQLIETSTNSLPSETIQQFVATQSEDQDGALDGLYSLYDRIFQDAFRRHGDKINAKTKEGVQFTVISVALLFQNLSLPGLARLLLGQASDTAIRLRLKHMHSVLVVPDPGDKAGKVYAYHKSFVDYIADEGNRVETRGFSVHPPSHHAELALLCFRVMKDLLVEPNICKLEPNQDYAEIADLETRRANNIPEALEYACRFWAHHLAKTRPTARLVDALREFAEVRMLRWIEVLAIVCGLDQAVSLLVAARKWLSQADSAMSIDLTLVALLGDGERFILDFYDTISDSSLQTYISALPFTPKSSVIFQKYKDEYHPGGYPMVNVLQGIDQAWNARLRTILTGSDITCVDISNDSSSLVYGTTSGRLYLYDMSTGGLDVQLGGHDDEVACVAFLGSKYLRSVSKDGVSRSWDLPLGTASIVDMGKRCSVGAISPDGMRLAVVSEDKKSVSFWRWSEIFESGLGGSLAQMPSPGADAEEMHYIRLHRESEASEWGYEFVERPTNHSDSSDAPGNSQDEGRIALSRIVRLRHSQTSDWDYQIMEGPLDDLGDPLRPRSPSGAHIDVVEVSNAMSRLLPQIVQDLGVQYEYTRLTFSPDGSKVAVGTNTGSVDIYHLEDHTKVDTIDIPLEYISCVAWSRSNFIACGDGRQEWHSDKNVYVFPAEAGAQRLLRLHPDESWSGRDYPSPGYPAWVAWLPDNTKLAVGYRSTKLVYDCDDPNIRVYDVDIQQHAWKMRAVYEGHSQLVGIVIYSPDGTRMVSGTNQYGMIWDAHHAHGFPRIGHTSGSRLESLIISPDGSTAASAGFDQRVLVWDTDEGTLQSDLRDRYWILSLSFSPDGRMIASGVQDGWTRVYRAAAGIASTVFEEADKIELYEGPSHHGIPSSAFTKDLRHLAVGEERGRVLIFDLEATDSDPLELTYHPRGDSVHALAWSPSGTLASSSWPEGGIHLQKFDGEKKTPSDWHRFLAPGDTLPPFSAIAFSRDETRVAAVSGARCSILLFDVETARILGKYACWKDVYDLAFSPDESQIFTGYGVYDIDNAGAITLSTQVSTAIATSGPPARKHTYHMSPGNWIRDVSGRRICRLPPSSDGARFLSYGHKVVVGESNGNVIILHVV</sequence>
<dbReference type="Proteomes" id="UP000814140">
    <property type="component" value="Unassembled WGS sequence"/>
</dbReference>
<protein>
    <submittedName>
        <fullName evidence="1">WD40 repeat-like protein</fullName>
    </submittedName>
</protein>
<reference evidence="1" key="2">
    <citation type="journal article" date="2022" name="New Phytol.">
        <title>Evolutionary transition to the ectomycorrhizal habit in the genomes of a hyperdiverse lineage of mushroom-forming fungi.</title>
        <authorList>
            <person name="Looney B."/>
            <person name="Miyauchi S."/>
            <person name="Morin E."/>
            <person name="Drula E."/>
            <person name="Courty P.E."/>
            <person name="Kohler A."/>
            <person name="Kuo A."/>
            <person name="LaButti K."/>
            <person name="Pangilinan J."/>
            <person name="Lipzen A."/>
            <person name="Riley R."/>
            <person name="Andreopoulos W."/>
            <person name="He G."/>
            <person name="Johnson J."/>
            <person name="Nolan M."/>
            <person name="Tritt A."/>
            <person name="Barry K.W."/>
            <person name="Grigoriev I.V."/>
            <person name="Nagy L.G."/>
            <person name="Hibbett D."/>
            <person name="Henrissat B."/>
            <person name="Matheny P.B."/>
            <person name="Labbe J."/>
            <person name="Martin F.M."/>
        </authorList>
    </citation>
    <scope>NUCLEOTIDE SEQUENCE</scope>
    <source>
        <strain evidence="1">HHB10654</strain>
    </source>
</reference>
<name>A0ACB8SYZ5_9AGAM</name>
<keyword evidence="2" id="KW-1185">Reference proteome</keyword>
<evidence type="ECO:0000313" key="1">
    <source>
        <dbReference type="EMBL" id="KAI0061185.1"/>
    </source>
</evidence>
<dbReference type="EMBL" id="MU277214">
    <property type="protein sequence ID" value="KAI0061185.1"/>
    <property type="molecule type" value="Genomic_DNA"/>
</dbReference>
<organism evidence="1 2">
    <name type="scientific">Artomyces pyxidatus</name>
    <dbReference type="NCBI Taxonomy" id="48021"/>
    <lineage>
        <taxon>Eukaryota</taxon>
        <taxon>Fungi</taxon>
        <taxon>Dikarya</taxon>
        <taxon>Basidiomycota</taxon>
        <taxon>Agaricomycotina</taxon>
        <taxon>Agaricomycetes</taxon>
        <taxon>Russulales</taxon>
        <taxon>Auriscalpiaceae</taxon>
        <taxon>Artomyces</taxon>
    </lineage>
</organism>
<comment type="caution">
    <text evidence="1">The sequence shown here is derived from an EMBL/GenBank/DDBJ whole genome shotgun (WGS) entry which is preliminary data.</text>
</comment>
<evidence type="ECO:0000313" key="2">
    <source>
        <dbReference type="Proteomes" id="UP000814140"/>
    </source>
</evidence>
<reference evidence="1" key="1">
    <citation type="submission" date="2021-03" db="EMBL/GenBank/DDBJ databases">
        <authorList>
            <consortium name="DOE Joint Genome Institute"/>
            <person name="Ahrendt S."/>
            <person name="Looney B.P."/>
            <person name="Miyauchi S."/>
            <person name="Morin E."/>
            <person name="Drula E."/>
            <person name="Courty P.E."/>
            <person name="Chicoki N."/>
            <person name="Fauchery L."/>
            <person name="Kohler A."/>
            <person name="Kuo A."/>
            <person name="Labutti K."/>
            <person name="Pangilinan J."/>
            <person name="Lipzen A."/>
            <person name="Riley R."/>
            <person name="Andreopoulos W."/>
            <person name="He G."/>
            <person name="Johnson J."/>
            <person name="Barry K.W."/>
            <person name="Grigoriev I.V."/>
            <person name="Nagy L."/>
            <person name="Hibbett D."/>
            <person name="Henrissat B."/>
            <person name="Matheny P.B."/>
            <person name="Labbe J."/>
            <person name="Martin F."/>
        </authorList>
    </citation>
    <scope>NUCLEOTIDE SEQUENCE</scope>
    <source>
        <strain evidence="1">HHB10654</strain>
    </source>
</reference>
<gene>
    <name evidence="1" type="ORF">BV25DRAFT_803430</name>
</gene>